<accession>A0AAW8EQR5</accession>
<evidence type="ECO:0000256" key="1">
    <source>
        <dbReference type="ARBA" id="ARBA00006987"/>
    </source>
</evidence>
<dbReference type="Gene3D" id="3.40.190.150">
    <property type="entry name" value="Bordetella uptake gene, domain 1"/>
    <property type="match status" value="1"/>
</dbReference>
<dbReference type="PIRSF" id="PIRSF017082">
    <property type="entry name" value="YflP"/>
    <property type="match status" value="1"/>
</dbReference>
<dbReference type="PANTHER" id="PTHR42928">
    <property type="entry name" value="TRICARBOXYLATE-BINDING PROTEIN"/>
    <property type="match status" value="1"/>
</dbReference>
<gene>
    <name evidence="2" type="ORF">J2W39_005838</name>
</gene>
<evidence type="ECO:0000313" key="3">
    <source>
        <dbReference type="Proteomes" id="UP001224845"/>
    </source>
</evidence>
<name>A0AAW8EQR5_VARPD</name>
<sequence length="342" mass="35020">MRSTTRAAEGAVFLHFTNSKETSFMQKRIWVAAALLAAGGAQAQAIPKTIRLIVAYPAGGVSDVVARALGDRLAAQMGTTVVVDNRAGASGAIGMDAVAKAAPDGATLGFSAISPLVLSPHLGKLPFDPLKDIAPVASVMYSPVLLIATPASRARDFRALIADAKAQPGAVRWATSGPASLGHIVLEQVKAATGVDITHVPYKGGGQQLNDALGGQFEILSSNASPTLTSHIRSGKLRPLAVGAPARLESLPQVPTLGELGFSAANINSVFGVFAPAATPPILIEKYNAEINKALASPELRAKLTATDNVPTGGTPAAFAAEIASEFEGNARIVKAANIKAD</sequence>
<dbReference type="Gene3D" id="3.40.190.10">
    <property type="entry name" value="Periplasmic binding protein-like II"/>
    <property type="match status" value="1"/>
</dbReference>
<comment type="caution">
    <text evidence="2">The sequence shown here is derived from an EMBL/GenBank/DDBJ whole genome shotgun (WGS) entry which is preliminary data.</text>
</comment>
<dbReference type="Pfam" id="PF03401">
    <property type="entry name" value="TctC"/>
    <property type="match status" value="1"/>
</dbReference>
<dbReference type="InterPro" id="IPR042100">
    <property type="entry name" value="Bug_dom1"/>
</dbReference>
<protein>
    <submittedName>
        <fullName evidence="2">Tripartite-type tricarboxylate transporter receptor subunit TctC</fullName>
    </submittedName>
</protein>
<dbReference type="AlphaFoldDB" id="A0AAW8EQR5"/>
<reference evidence="2" key="1">
    <citation type="submission" date="2023-07" db="EMBL/GenBank/DDBJ databases">
        <title>Sorghum-associated microbial communities from plants grown in Nebraska, USA.</title>
        <authorList>
            <person name="Schachtman D."/>
        </authorList>
    </citation>
    <scope>NUCLEOTIDE SEQUENCE</scope>
    <source>
        <strain evidence="2">DS3315</strain>
    </source>
</reference>
<organism evidence="2 3">
    <name type="scientific">Variovorax paradoxus</name>
    <dbReference type="NCBI Taxonomy" id="34073"/>
    <lineage>
        <taxon>Bacteria</taxon>
        <taxon>Pseudomonadati</taxon>
        <taxon>Pseudomonadota</taxon>
        <taxon>Betaproteobacteria</taxon>
        <taxon>Burkholderiales</taxon>
        <taxon>Comamonadaceae</taxon>
        <taxon>Variovorax</taxon>
    </lineage>
</organism>
<dbReference type="InterPro" id="IPR005064">
    <property type="entry name" value="BUG"/>
</dbReference>
<dbReference type="PANTHER" id="PTHR42928:SF5">
    <property type="entry name" value="BLR1237 PROTEIN"/>
    <property type="match status" value="1"/>
</dbReference>
<evidence type="ECO:0000313" key="2">
    <source>
        <dbReference type="EMBL" id="MDP9974569.1"/>
    </source>
</evidence>
<dbReference type="CDD" id="cd07012">
    <property type="entry name" value="PBP2_Bug_TTT"/>
    <property type="match status" value="1"/>
</dbReference>
<dbReference type="Proteomes" id="UP001224845">
    <property type="component" value="Unassembled WGS sequence"/>
</dbReference>
<keyword evidence="2" id="KW-0675">Receptor</keyword>
<comment type="similarity">
    <text evidence="1">Belongs to the UPF0065 (bug) family.</text>
</comment>
<dbReference type="EMBL" id="JAUSRV010000018">
    <property type="protein sequence ID" value="MDP9974569.1"/>
    <property type="molecule type" value="Genomic_DNA"/>
</dbReference>
<proteinExistence type="inferred from homology"/>
<dbReference type="SUPFAM" id="SSF53850">
    <property type="entry name" value="Periplasmic binding protein-like II"/>
    <property type="match status" value="1"/>
</dbReference>